<organism evidence="1 2">
    <name type="scientific">Acidiphilium cryptum (strain JF-5)</name>
    <dbReference type="NCBI Taxonomy" id="349163"/>
    <lineage>
        <taxon>Bacteria</taxon>
        <taxon>Pseudomonadati</taxon>
        <taxon>Pseudomonadota</taxon>
        <taxon>Alphaproteobacteria</taxon>
        <taxon>Acetobacterales</taxon>
        <taxon>Acidocellaceae</taxon>
        <taxon>Acidiphilium</taxon>
    </lineage>
</organism>
<dbReference type="CDD" id="cd02440">
    <property type="entry name" value="AdoMet_MTases"/>
    <property type="match status" value="1"/>
</dbReference>
<dbReference type="KEGG" id="acr:Acry_1350"/>
<keyword evidence="1" id="KW-0489">Methyltransferase</keyword>
<evidence type="ECO:0000313" key="1">
    <source>
        <dbReference type="EMBL" id="ABQ30561.1"/>
    </source>
</evidence>
<dbReference type="RefSeq" id="WP_011942178.1">
    <property type="nucleotide sequence ID" value="NC_009484.1"/>
</dbReference>
<dbReference type="eggNOG" id="COG2227">
    <property type="taxonomic scope" value="Bacteria"/>
</dbReference>
<keyword evidence="2" id="KW-1185">Reference proteome</keyword>
<proteinExistence type="predicted"/>
<dbReference type="GO" id="GO:0032259">
    <property type="term" value="P:methylation"/>
    <property type="evidence" value="ECO:0007669"/>
    <property type="project" value="UniProtKB-KW"/>
</dbReference>
<dbReference type="HOGENOM" id="CLU_291636_0_0_5"/>
<dbReference type="AlphaFoldDB" id="A5FY79"/>
<dbReference type="Pfam" id="PF13489">
    <property type="entry name" value="Methyltransf_23"/>
    <property type="match status" value="1"/>
</dbReference>
<dbReference type="EMBL" id="CP000697">
    <property type="protein sequence ID" value="ABQ30561.1"/>
    <property type="molecule type" value="Genomic_DNA"/>
</dbReference>
<name>A5FY79_ACICJ</name>
<dbReference type="SUPFAM" id="SSF53335">
    <property type="entry name" value="S-adenosyl-L-methionine-dependent methyltransferases"/>
    <property type="match status" value="1"/>
</dbReference>
<accession>A5FY79</accession>
<dbReference type="PANTHER" id="PTHR43861">
    <property type="entry name" value="TRANS-ACONITATE 2-METHYLTRANSFERASE-RELATED"/>
    <property type="match status" value="1"/>
</dbReference>
<dbReference type="Gene3D" id="3.40.50.150">
    <property type="entry name" value="Vaccinia Virus protein VP39"/>
    <property type="match status" value="1"/>
</dbReference>
<dbReference type="GO" id="GO:0008168">
    <property type="term" value="F:methyltransferase activity"/>
    <property type="evidence" value="ECO:0007669"/>
    <property type="project" value="UniProtKB-KW"/>
</dbReference>
<reference evidence="1 2" key="1">
    <citation type="submission" date="2007-05" db="EMBL/GenBank/DDBJ databases">
        <title>Complete sequence of chromosome of Acidiphilium cryptum JF-5.</title>
        <authorList>
            <consortium name="US DOE Joint Genome Institute"/>
            <person name="Copeland A."/>
            <person name="Lucas S."/>
            <person name="Lapidus A."/>
            <person name="Barry K."/>
            <person name="Detter J.C."/>
            <person name="Glavina del Rio T."/>
            <person name="Hammon N."/>
            <person name="Israni S."/>
            <person name="Dalin E."/>
            <person name="Tice H."/>
            <person name="Pitluck S."/>
            <person name="Sims D."/>
            <person name="Brettin T."/>
            <person name="Bruce D."/>
            <person name="Han C."/>
            <person name="Schmutz J."/>
            <person name="Larimer F."/>
            <person name="Land M."/>
            <person name="Hauser L."/>
            <person name="Kyrpides N."/>
            <person name="Kim E."/>
            <person name="Magnuson T."/>
            <person name="Richardson P."/>
        </authorList>
    </citation>
    <scope>NUCLEOTIDE SEQUENCE [LARGE SCALE GENOMIC DNA]</scope>
    <source>
        <strain evidence="1 2">JF-5</strain>
    </source>
</reference>
<dbReference type="STRING" id="349163.Acry_1350"/>
<sequence length="1046" mass="108852">MTTSPPQPATAPAIRVHWPDAPAAPQDLVCPNCGAEGPKPRLLDVAWTAPKLPRGDRKPVLACPACTARFYPPLRVPNYGDPDVMDWGWHQFHIQHGAGLVAITRLLGRIARKPGTRCLEIGCGYGFGLDFARHAMGWTCLGIDPSPMARVGAADLGLDIVDGYFPDALPDAAPWDVIAATEVIEHVQRPAALLAELRARLAPDGILLLTTPDGAAIDRATPETDLAQLLAPGIHMVFQTEASLRRLLESAGFANVRVGREGFTLVAYAGATRGGLAEDDAAQRPRFRAWLADRARALDPVSDPGLGFAARALFEAAVDLDWPAAAAARSHLWPAIRARYGFEPDALEAIPADWMSLPLARLNEVMPLNLGMILHAEASRLRADPATRPRAGAVFALAGNAAAALHAALARLTLNDALATQLAFRAAAEAALEAARVAAPETPLRFAALASRAAPEAERRDVLWRGVIELVNAGAPERARALMQAEGLAEPGPDLPHVTRRDALIVLGQLALGPGGDPRRAIALAERLGADAPSSPGAPLLLGAVVRLSNDGEEAALVPLLHRAAPLCAGRTDALGTDASNALAGAIARHADPAEIPLLLRPLRIDARRRVEAVLTAFTRLVAAGRHDEAVAMADAENIVSHAVARDDAIGRDTRLALALLDLATGDPADVPARIAGLALGPAAQRDMLIDGFCRLVNAGRYADAATYAEAAGIEALAASGGGNDPAAADALTALAILDLVTGDPARAPARIAAVPLAPERRRQITLGAFVTLVNRARYDEAIALAESAPIADWAAAGDADGRDAAIALIALALVAGDPAILPALLDGLPHLDTAARGDALVQAALRLLHLGRPDEAARLLAPVDEAALAPAARIELLAARAGCAAAAGDTAALADLLDRLDAEGADPGRLAGLAVGRFVSAVHEGDFAAADRLRRRVEPAFDGFAPAASPALRGAGFALGLLELQEPARPHRAERAFAAVRRGFAADLAEGDAAPALFWEALRGEIIALHRTGRAAEATALGRAMLARYEGAPDSLRTELAPPAP</sequence>
<protein>
    <submittedName>
        <fullName evidence="1">Methyltransferase type 12</fullName>
    </submittedName>
</protein>
<dbReference type="InterPro" id="IPR029063">
    <property type="entry name" value="SAM-dependent_MTases_sf"/>
</dbReference>
<dbReference type="Proteomes" id="UP000000245">
    <property type="component" value="Chromosome"/>
</dbReference>
<keyword evidence="1" id="KW-0808">Transferase</keyword>
<evidence type="ECO:0000313" key="2">
    <source>
        <dbReference type="Proteomes" id="UP000000245"/>
    </source>
</evidence>
<gene>
    <name evidence="1" type="ordered locus">Acry_1350</name>
</gene>